<protein>
    <submittedName>
        <fullName evidence="2">Uncharacterized protein</fullName>
    </submittedName>
</protein>
<reference evidence="2 3" key="1">
    <citation type="journal article" date="2020" name="Mol. Biol. Evol.">
        <title>Distinct Expression and Methylation Patterns for Genes with Different Fates following a Single Whole-Genome Duplication in Flowering Plants.</title>
        <authorList>
            <person name="Shi T."/>
            <person name="Rahmani R.S."/>
            <person name="Gugger P.F."/>
            <person name="Wang M."/>
            <person name="Li H."/>
            <person name="Zhang Y."/>
            <person name="Li Z."/>
            <person name="Wang Q."/>
            <person name="Van de Peer Y."/>
            <person name="Marchal K."/>
            <person name="Chen J."/>
        </authorList>
    </citation>
    <scope>NUCLEOTIDE SEQUENCE [LARGE SCALE GENOMIC DNA]</scope>
    <source>
        <tissue evidence="2">Leaf</tissue>
    </source>
</reference>
<keyword evidence="3" id="KW-1185">Reference proteome</keyword>
<dbReference type="EMBL" id="DUZY01000004">
    <property type="protein sequence ID" value="DAD34623.1"/>
    <property type="molecule type" value="Genomic_DNA"/>
</dbReference>
<gene>
    <name evidence="2" type="ORF">HUJ06_005262</name>
</gene>
<dbReference type="AlphaFoldDB" id="A0A822YR56"/>
<evidence type="ECO:0000256" key="1">
    <source>
        <dbReference type="SAM" id="MobiDB-lite"/>
    </source>
</evidence>
<dbReference type="Proteomes" id="UP000607653">
    <property type="component" value="Unassembled WGS sequence"/>
</dbReference>
<evidence type="ECO:0000313" key="2">
    <source>
        <dbReference type="EMBL" id="DAD34623.1"/>
    </source>
</evidence>
<feature type="region of interest" description="Disordered" evidence="1">
    <location>
        <begin position="1"/>
        <end position="22"/>
    </location>
</feature>
<proteinExistence type="predicted"/>
<sequence length="66" mass="7502">MVDCHDEKEQKRGRGEESTSREKGFLITHNTSFLLQLSFSESLRLQMASTLVILLLHKGKASSFFS</sequence>
<name>A0A822YR56_NELNU</name>
<evidence type="ECO:0000313" key="3">
    <source>
        <dbReference type="Proteomes" id="UP000607653"/>
    </source>
</evidence>
<accession>A0A822YR56</accession>
<comment type="caution">
    <text evidence="2">The sequence shown here is derived from an EMBL/GenBank/DDBJ whole genome shotgun (WGS) entry which is preliminary data.</text>
</comment>
<organism evidence="2 3">
    <name type="scientific">Nelumbo nucifera</name>
    <name type="common">Sacred lotus</name>
    <dbReference type="NCBI Taxonomy" id="4432"/>
    <lineage>
        <taxon>Eukaryota</taxon>
        <taxon>Viridiplantae</taxon>
        <taxon>Streptophyta</taxon>
        <taxon>Embryophyta</taxon>
        <taxon>Tracheophyta</taxon>
        <taxon>Spermatophyta</taxon>
        <taxon>Magnoliopsida</taxon>
        <taxon>Proteales</taxon>
        <taxon>Nelumbonaceae</taxon>
        <taxon>Nelumbo</taxon>
    </lineage>
</organism>